<keyword evidence="3 6" id="KW-1133">Transmembrane helix</keyword>
<reference evidence="7 8" key="1">
    <citation type="submission" date="2024-01" db="EMBL/GenBank/DDBJ databases">
        <title>Complete genome of Cladobotryum mycophilum ATHUM6906.</title>
        <authorList>
            <person name="Christinaki A.C."/>
            <person name="Myridakis A.I."/>
            <person name="Kouvelis V.N."/>
        </authorList>
    </citation>
    <scope>NUCLEOTIDE SEQUENCE [LARGE SCALE GENOMIC DNA]</scope>
    <source>
        <strain evidence="7 8">ATHUM6906</strain>
    </source>
</reference>
<dbReference type="InterPro" id="IPR051694">
    <property type="entry name" value="Immunoregulatory_rcpt-like"/>
</dbReference>
<keyword evidence="8" id="KW-1185">Reference proteome</keyword>
<dbReference type="SUPFAM" id="SSF50965">
    <property type="entry name" value="Galactose oxidase, central domain"/>
    <property type="match status" value="1"/>
</dbReference>
<dbReference type="EMBL" id="JAVFKD010000014">
    <property type="protein sequence ID" value="KAK5990703.1"/>
    <property type="molecule type" value="Genomic_DNA"/>
</dbReference>
<evidence type="ECO:0000256" key="4">
    <source>
        <dbReference type="ARBA" id="ARBA00023136"/>
    </source>
</evidence>
<keyword evidence="2 6" id="KW-0812">Transmembrane</keyword>
<comment type="subcellular location">
    <subcellularLocation>
        <location evidence="1">Membrane</location>
        <topology evidence="1">Single-pass membrane protein</topology>
    </subcellularLocation>
</comment>
<feature type="region of interest" description="Disordered" evidence="5">
    <location>
        <begin position="671"/>
        <end position="697"/>
    </location>
</feature>
<sequence>MSVPKPPTSLDSSCSVIHDNTLYSYSSQGFLSLHLEEGAKWEKLDMGEKVMGATCVGTTPGDASQAGLFIVGGKSDSSDYPGLQKFTYSTGKWSTITLSDPDMKGRQWHGSTYIQADDLILVYGGSQNGVQGLSSQTFTIKASEPHDFRGYQSSAAPAVSPILMSWSSADAAMMSGDGTSGNIYWFNPTAGWRASGASLVQPVQKASGSMDAVLMTGADGSKNIYTFDLAQSPNHVSRTVVQDASGKPIINAAPINARSLEEDFPIERRDLTLDNWPKYNSTLAPKAARQNFAMAQGSDGMVIFSGGNVDDPMSMFDATHNNWVNTTEFFVGQTQSILSVPTTTTTQPLSTSTSLSTSATLLTTSQPTDLAVPPMQTSPSNNSGPTANAILGITLGTIAGFLVLLGLILFLLRQRRRRQVHTEAGHARRASGTSAEEKEIMGFATTTLPPPSPGYFRGHQHQMSQESTSSMAILMGRVGQHKPRKVSGETIRSSTSSMHKQIKGSISKPIPQVQQNPILQVEDDKGVATTPVVAEPRVLTSREPPNDATRRSSGWNRYWSGGSALNILGFGASKRNTVLSEHSSRYSQEPNNHRGNRDSATVPPLSFEGRPELSRVNSGSPVVSTYPSHVPWKEGITGRIEGNRPISAVTSNYSSGVPESVNEAWDPAGVGKPWGTDRAPSSVYAPSTGSAQPAPLGLSKQPQLVMATTSTDMSWLNLGDERAKH</sequence>
<evidence type="ECO:0000256" key="3">
    <source>
        <dbReference type="ARBA" id="ARBA00022989"/>
    </source>
</evidence>
<evidence type="ECO:0000313" key="7">
    <source>
        <dbReference type="EMBL" id="KAK5990703.1"/>
    </source>
</evidence>
<dbReference type="InterPro" id="IPR015915">
    <property type="entry name" value="Kelch-typ_b-propeller"/>
</dbReference>
<dbReference type="Proteomes" id="UP001338125">
    <property type="component" value="Unassembled WGS sequence"/>
</dbReference>
<dbReference type="Gene3D" id="2.120.10.80">
    <property type="entry name" value="Kelch-type beta propeller"/>
    <property type="match status" value="1"/>
</dbReference>
<organism evidence="7 8">
    <name type="scientific">Cladobotryum mycophilum</name>
    <dbReference type="NCBI Taxonomy" id="491253"/>
    <lineage>
        <taxon>Eukaryota</taxon>
        <taxon>Fungi</taxon>
        <taxon>Dikarya</taxon>
        <taxon>Ascomycota</taxon>
        <taxon>Pezizomycotina</taxon>
        <taxon>Sordariomycetes</taxon>
        <taxon>Hypocreomycetidae</taxon>
        <taxon>Hypocreales</taxon>
        <taxon>Hypocreaceae</taxon>
        <taxon>Cladobotryum</taxon>
    </lineage>
</organism>
<evidence type="ECO:0000256" key="2">
    <source>
        <dbReference type="ARBA" id="ARBA00022692"/>
    </source>
</evidence>
<evidence type="ECO:0008006" key="9">
    <source>
        <dbReference type="Google" id="ProtNLM"/>
    </source>
</evidence>
<proteinExistence type="predicted"/>
<keyword evidence="4 6" id="KW-0472">Membrane</keyword>
<accession>A0ABR0SEX0</accession>
<dbReference type="PANTHER" id="PTHR15549">
    <property type="entry name" value="PAIRED IMMUNOGLOBULIN-LIKE TYPE 2 RECEPTOR"/>
    <property type="match status" value="1"/>
</dbReference>
<comment type="caution">
    <text evidence="7">The sequence shown here is derived from an EMBL/GenBank/DDBJ whole genome shotgun (WGS) entry which is preliminary data.</text>
</comment>
<feature type="compositionally biased region" description="Polar residues" evidence="5">
    <location>
        <begin position="579"/>
        <end position="590"/>
    </location>
</feature>
<evidence type="ECO:0000256" key="6">
    <source>
        <dbReference type="SAM" id="Phobius"/>
    </source>
</evidence>
<name>A0ABR0SEX0_9HYPO</name>
<protein>
    <recommendedName>
        <fullName evidence="9">Pre-mRNA splicing factor CLF1</fullName>
    </recommendedName>
</protein>
<feature type="transmembrane region" description="Helical" evidence="6">
    <location>
        <begin position="389"/>
        <end position="412"/>
    </location>
</feature>
<evidence type="ECO:0000256" key="1">
    <source>
        <dbReference type="ARBA" id="ARBA00004167"/>
    </source>
</evidence>
<gene>
    <name evidence="7" type="ORF">PT974_08972</name>
</gene>
<evidence type="ECO:0000256" key="5">
    <source>
        <dbReference type="SAM" id="MobiDB-lite"/>
    </source>
</evidence>
<feature type="region of interest" description="Disordered" evidence="5">
    <location>
        <begin position="579"/>
        <end position="603"/>
    </location>
</feature>
<evidence type="ECO:0000313" key="8">
    <source>
        <dbReference type="Proteomes" id="UP001338125"/>
    </source>
</evidence>
<dbReference type="InterPro" id="IPR011043">
    <property type="entry name" value="Gal_Oxase/kelch_b-propeller"/>
</dbReference>